<dbReference type="AlphaFoldDB" id="A0A2I1I768"/>
<dbReference type="RefSeq" id="WP_133121971.1">
    <property type="nucleotide sequence ID" value="NZ_PKKJ01000001.1"/>
</dbReference>
<sequence>MGLYSERLTKLITPNQLASCYGVSNIVHAWENPFGTNPSEPATRGHGLLLTTGAGLMMSLMDQLPAISYAADLGGGRNIEGMGKFLEAASRLFSHVLVVAWFTASNPATWQDAYLSHLAGTEIGYWSNEELPIERRFTTVGEALDWSKNFAPAFSPLAKGLQFTPR</sequence>
<reference evidence="1 2" key="1">
    <citation type="submission" date="2017-12" db="EMBL/GenBank/DDBJ databases">
        <title>Phylogenetic diversity of female urinary microbiome.</title>
        <authorList>
            <person name="Thomas-White K."/>
            <person name="Wolfe A.J."/>
        </authorList>
    </citation>
    <scope>NUCLEOTIDE SEQUENCE [LARGE SCALE GENOMIC DNA]</scope>
    <source>
        <strain evidence="1 2">UMB0250</strain>
    </source>
</reference>
<name>A0A2I1I768_9ACTO</name>
<dbReference type="EMBL" id="PKKJ01000001">
    <property type="protein sequence ID" value="PKY66972.1"/>
    <property type="molecule type" value="Genomic_DNA"/>
</dbReference>
<protein>
    <submittedName>
        <fullName evidence="1">Uncharacterized protein</fullName>
    </submittedName>
</protein>
<dbReference type="Proteomes" id="UP000234545">
    <property type="component" value="Unassembled WGS sequence"/>
</dbReference>
<organism evidence="1 2">
    <name type="scientific">Schaalia turicensis</name>
    <dbReference type="NCBI Taxonomy" id="131111"/>
    <lineage>
        <taxon>Bacteria</taxon>
        <taxon>Bacillati</taxon>
        <taxon>Actinomycetota</taxon>
        <taxon>Actinomycetes</taxon>
        <taxon>Actinomycetales</taxon>
        <taxon>Actinomycetaceae</taxon>
        <taxon>Schaalia</taxon>
    </lineage>
</organism>
<proteinExistence type="predicted"/>
<accession>A0A2I1I768</accession>
<gene>
    <name evidence="1" type="ORF">CYJ25_01660</name>
</gene>
<evidence type="ECO:0000313" key="1">
    <source>
        <dbReference type="EMBL" id="PKY66972.1"/>
    </source>
</evidence>
<evidence type="ECO:0000313" key="2">
    <source>
        <dbReference type="Proteomes" id="UP000234545"/>
    </source>
</evidence>
<comment type="caution">
    <text evidence="1">The sequence shown here is derived from an EMBL/GenBank/DDBJ whole genome shotgun (WGS) entry which is preliminary data.</text>
</comment>